<sequence length="203" mass="23812">MAQSNYLSVATNESKFYEEKNLDSVIKEAEEKSLLAKQIIINVKKTISDTVIVIEKAQKKVIEITKQIENKKKLDDKQIIKKELYQWLPYLMKCINYAYETKCCIIPINVKTNFNILKNFVMQVHQYYNTILLLDKTFPGCYYYKCDDAKDEDCTWTYDNETCSCGNINTFSFITTNVNWFDLKEFSLYHSKPIGCVDPYGKK</sequence>
<dbReference type="EMBL" id="MK072069">
    <property type="protein sequence ID" value="AYV78020.1"/>
    <property type="molecule type" value="Genomic_DNA"/>
</dbReference>
<name>A0A3G4ZSY9_9VIRU</name>
<organism evidence="1">
    <name type="scientific">Edafosvirus sp</name>
    <dbReference type="NCBI Taxonomy" id="2487765"/>
    <lineage>
        <taxon>Viruses</taxon>
        <taxon>Varidnaviria</taxon>
        <taxon>Bamfordvirae</taxon>
        <taxon>Nucleocytoviricota</taxon>
        <taxon>Megaviricetes</taxon>
        <taxon>Imitervirales</taxon>
        <taxon>Mimiviridae</taxon>
        <taxon>Klosneuvirinae</taxon>
    </lineage>
</organism>
<proteinExistence type="predicted"/>
<reference evidence="1" key="1">
    <citation type="submission" date="2018-10" db="EMBL/GenBank/DDBJ databases">
        <title>Hidden diversity of soil giant viruses.</title>
        <authorList>
            <person name="Schulz F."/>
            <person name="Alteio L."/>
            <person name="Goudeau D."/>
            <person name="Ryan E.M."/>
            <person name="Malmstrom R.R."/>
            <person name="Blanchard J."/>
            <person name="Woyke T."/>
        </authorList>
    </citation>
    <scope>NUCLEOTIDE SEQUENCE</scope>
    <source>
        <strain evidence="1">EDV1</strain>
    </source>
</reference>
<gene>
    <name evidence="1" type="ORF">Edafosvirus4_4</name>
</gene>
<protein>
    <submittedName>
        <fullName evidence="1">Uncharacterized protein</fullName>
    </submittedName>
</protein>
<accession>A0A3G4ZSY9</accession>
<evidence type="ECO:0000313" key="1">
    <source>
        <dbReference type="EMBL" id="AYV78020.1"/>
    </source>
</evidence>